<sequence length="152" mass="16956">MNPITPIIVTLDFLEFPPGNTCRGEDRSPALNIKNLDAQSVAIMVFNPFIKSCCSFTPWIIWNIPPLSRIPEGFPKEPQVLKPVQAVQGINDYGTIGYHGPCPPDGEMHRYQFRVYSLDTMLDLPPGSTKDDLIKAMRGHVVQYGETVALAR</sequence>
<name>A0A8E7B0V0_9EURY</name>
<dbReference type="AlphaFoldDB" id="A0A8E7B0V0"/>
<dbReference type="Gene3D" id="3.90.280.10">
    <property type="entry name" value="PEBP-like"/>
    <property type="match status" value="1"/>
</dbReference>
<dbReference type="InterPro" id="IPR005247">
    <property type="entry name" value="YbhB_YbcL/LppC-like"/>
</dbReference>
<dbReference type="RefSeq" id="WP_214419152.1">
    <property type="nucleotide sequence ID" value="NZ_CP075546.1"/>
</dbReference>
<keyword evidence="2" id="KW-1185">Reference proteome</keyword>
<dbReference type="InterPro" id="IPR008914">
    <property type="entry name" value="PEBP"/>
</dbReference>
<dbReference type="PANTHER" id="PTHR30289">
    <property type="entry name" value="UNCHARACTERIZED PROTEIN YBCL-RELATED"/>
    <property type="match status" value="1"/>
</dbReference>
<dbReference type="InterPro" id="IPR036610">
    <property type="entry name" value="PEBP-like_sf"/>
</dbReference>
<dbReference type="GeneID" id="65098226"/>
<dbReference type="SUPFAM" id="SSF49777">
    <property type="entry name" value="PEBP-like"/>
    <property type="match status" value="1"/>
</dbReference>
<evidence type="ECO:0000313" key="2">
    <source>
        <dbReference type="Proteomes" id="UP000680656"/>
    </source>
</evidence>
<evidence type="ECO:0000313" key="1">
    <source>
        <dbReference type="EMBL" id="QVV88337.1"/>
    </source>
</evidence>
<proteinExistence type="predicted"/>
<dbReference type="CDD" id="cd00865">
    <property type="entry name" value="PEBP_bact_arch"/>
    <property type="match status" value="1"/>
</dbReference>
<reference evidence="1 2" key="1">
    <citation type="submission" date="2021-05" db="EMBL/GenBank/DDBJ databases">
        <title>A novel Methanospirillum isolate from a pyrite-forming mixed culture.</title>
        <authorList>
            <person name="Bunk B."/>
            <person name="Sproer C."/>
            <person name="Spring S."/>
            <person name="Pester M."/>
        </authorList>
    </citation>
    <scope>NUCLEOTIDE SEQUENCE [LARGE SCALE GENOMIC DNA]</scope>
    <source>
        <strain evidence="1 2">J.3.6.1-F.2.7.3</strain>
    </source>
</reference>
<organism evidence="1 2">
    <name type="scientific">Methanospirillum purgamenti</name>
    <dbReference type="NCBI Taxonomy" id="2834276"/>
    <lineage>
        <taxon>Archaea</taxon>
        <taxon>Methanobacteriati</taxon>
        <taxon>Methanobacteriota</taxon>
        <taxon>Stenosarchaea group</taxon>
        <taxon>Methanomicrobia</taxon>
        <taxon>Methanomicrobiales</taxon>
        <taxon>Methanospirillaceae</taxon>
        <taxon>Methanospirillum</taxon>
    </lineage>
</organism>
<dbReference type="KEGG" id="mrtj:KHC33_13540"/>
<dbReference type="PANTHER" id="PTHR30289:SF1">
    <property type="entry name" value="PEBP (PHOSPHATIDYLETHANOLAMINE-BINDING PROTEIN) FAMILY PROTEIN"/>
    <property type="match status" value="1"/>
</dbReference>
<protein>
    <submittedName>
        <fullName evidence="1">YbhB/YbcL family Raf kinase inhibitor-like protein</fullName>
    </submittedName>
</protein>
<dbReference type="EMBL" id="CP075546">
    <property type="protein sequence ID" value="QVV88337.1"/>
    <property type="molecule type" value="Genomic_DNA"/>
</dbReference>
<gene>
    <name evidence="1" type="ORF">KHC33_13540</name>
</gene>
<accession>A0A8E7B0V0</accession>
<dbReference type="Proteomes" id="UP000680656">
    <property type="component" value="Chromosome"/>
</dbReference>
<dbReference type="NCBIfam" id="TIGR00481">
    <property type="entry name" value="YbhB/YbcL family Raf kinase inhibitor-like protein"/>
    <property type="match status" value="1"/>
</dbReference>
<dbReference type="Pfam" id="PF01161">
    <property type="entry name" value="PBP"/>
    <property type="match status" value="1"/>
</dbReference>